<dbReference type="Proteomes" id="UP001165378">
    <property type="component" value="Unassembled WGS sequence"/>
</dbReference>
<gene>
    <name evidence="10" type="ORF">LZ495_18180</name>
</gene>
<reference evidence="10" key="1">
    <citation type="submission" date="2022-01" db="EMBL/GenBank/DDBJ databases">
        <title>Genome-Based Taxonomic Classification of the Phylum Actinobacteria.</title>
        <authorList>
            <person name="Gao Y."/>
        </authorList>
    </citation>
    <scope>NUCLEOTIDE SEQUENCE</scope>
    <source>
        <strain evidence="10">KLBMP 8922</strain>
    </source>
</reference>
<evidence type="ECO:0000256" key="4">
    <source>
        <dbReference type="ARBA" id="ARBA00022475"/>
    </source>
</evidence>
<evidence type="ECO:0000313" key="10">
    <source>
        <dbReference type="EMBL" id="MCF2529129.1"/>
    </source>
</evidence>
<accession>A0AA41Q053</accession>
<dbReference type="InterPro" id="IPR006419">
    <property type="entry name" value="NMN_transpt_PnuC"/>
</dbReference>
<organism evidence="10 11">
    <name type="scientific">Yinghuangia soli</name>
    <dbReference type="NCBI Taxonomy" id="2908204"/>
    <lineage>
        <taxon>Bacteria</taxon>
        <taxon>Bacillati</taxon>
        <taxon>Actinomycetota</taxon>
        <taxon>Actinomycetes</taxon>
        <taxon>Kitasatosporales</taxon>
        <taxon>Streptomycetaceae</taxon>
        <taxon>Yinghuangia</taxon>
    </lineage>
</organism>
<evidence type="ECO:0000256" key="3">
    <source>
        <dbReference type="ARBA" id="ARBA00022448"/>
    </source>
</evidence>
<comment type="subcellular location">
    <subcellularLocation>
        <location evidence="1">Cell membrane</location>
        <topology evidence="1">Multi-pass membrane protein</topology>
    </subcellularLocation>
</comment>
<evidence type="ECO:0000256" key="1">
    <source>
        <dbReference type="ARBA" id="ARBA00004651"/>
    </source>
</evidence>
<dbReference type="RefSeq" id="WP_235053294.1">
    <property type="nucleotide sequence ID" value="NZ_JAKFHA010000009.1"/>
</dbReference>
<dbReference type="GO" id="GO:0005886">
    <property type="term" value="C:plasma membrane"/>
    <property type="evidence" value="ECO:0007669"/>
    <property type="project" value="UniProtKB-SubCell"/>
</dbReference>
<dbReference type="PANTHER" id="PTHR36122">
    <property type="entry name" value="NICOTINAMIDE RIBOSIDE TRANSPORTER PNUC"/>
    <property type="match status" value="1"/>
</dbReference>
<evidence type="ECO:0000256" key="7">
    <source>
        <dbReference type="ARBA" id="ARBA00023136"/>
    </source>
</evidence>
<dbReference type="AlphaFoldDB" id="A0AA41Q053"/>
<comment type="caution">
    <text evidence="10">The sequence shown here is derived from an EMBL/GenBank/DDBJ whole genome shotgun (WGS) entry which is preliminary data.</text>
</comment>
<dbReference type="GO" id="GO:0034257">
    <property type="term" value="F:nicotinamide riboside transmembrane transporter activity"/>
    <property type="evidence" value="ECO:0007669"/>
    <property type="project" value="InterPro"/>
</dbReference>
<dbReference type="EMBL" id="JAKFHA010000009">
    <property type="protein sequence ID" value="MCF2529129.1"/>
    <property type="molecule type" value="Genomic_DNA"/>
</dbReference>
<keyword evidence="3" id="KW-0813">Transport</keyword>
<evidence type="ECO:0000256" key="6">
    <source>
        <dbReference type="ARBA" id="ARBA00022989"/>
    </source>
</evidence>
<evidence type="ECO:0000256" key="9">
    <source>
        <dbReference type="SAM" id="Phobius"/>
    </source>
</evidence>
<keyword evidence="11" id="KW-1185">Reference proteome</keyword>
<evidence type="ECO:0000313" key="11">
    <source>
        <dbReference type="Proteomes" id="UP001165378"/>
    </source>
</evidence>
<feature type="transmembrane region" description="Helical" evidence="9">
    <location>
        <begin position="50"/>
        <end position="70"/>
    </location>
</feature>
<keyword evidence="5 9" id="KW-0812">Transmembrane</keyword>
<evidence type="ECO:0000256" key="2">
    <source>
        <dbReference type="ARBA" id="ARBA00006669"/>
    </source>
</evidence>
<feature type="region of interest" description="Disordered" evidence="8">
    <location>
        <begin position="221"/>
        <end position="243"/>
    </location>
</feature>
<feature type="transmembrane region" description="Helical" evidence="9">
    <location>
        <begin position="76"/>
        <end position="93"/>
    </location>
</feature>
<feature type="transmembrane region" description="Helical" evidence="9">
    <location>
        <begin position="191"/>
        <end position="211"/>
    </location>
</feature>
<comment type="similarity">
    <text evidence="2">Belongs to the nicotinamide ribonucleoside (NR) uptake permease (TC 4.B.1) family.</text>
</comment>
<protein>
    <submittedName>
        <fullName evidence="10">Nicotinamide mononucleotide transporter family protein</fullName>
    </submittedName>
</protein>
<dbReference type="PANTHER" id="PTHR36122:SF2">
    <property type="entry name" value="NICOTINAMIDE RIBOSIDE TRANSPORTER PNUC"/>
    <property type="match status" value="1"/>
</dbReference>
<evidence type="ECO:0000256" key="5">
    <source>
        <dbReference type="ARBA" id="ARBA00022692"/>
    </source>
</evidence>
<keyword evidence="4" id="KW-1003">Cell membrane</keyword>
<feature type="transmembrane region" description="Helical" evidence="9">
    <location>
        <begin position="114"/>
        <end position="136"/>
    </location>
</feature>
<name>A0AA41Q053_9ACTN</name>
<evidence type="ECO:0000256" key="8">
    <source>
        <dbReference type="SAM" id="MobiDB-lite"/>
    </source>
</evidence>
<dbReference type="Pfam" id="PF04973">
    <property type="entry name" value="NMN_transporter"/>
    <property type="match status" value="1"/>
</dbReference>
<keyword evidence="6 9" id="KW-1133">Transmembrane helix</keyword>
<sequence>MTGFAGAWDATMEWLRDPAFSVFGQDVVRGDLLGNIFALATVGLAMRRTIWAWPVQIAGSLLLMAVYWSYQLGGSFSRQILIIAMASYGWVRWTQGKRATGDIAVRFATHRERAALLGAMVLGTAAFALVLAEWGVVWDHRWWMIAADAYIFVGTAVATVAQARGLVEFWAVWIAVDLVGVPLTFYNGLVFSGLVYGIFLVMVLAGLRDWWRRSTAAQRAAGRAPGGQESIAAGPRHLEGARA</sequence>
<keyword evidence="7 9" id="KW-0472">Membrane</keyword>
<feature type="transmembrane region" description="Helical" evidence="9">
    <location>
        <begin position="167"/>
        <end position="185"/>
    </location>
</feature>
<feature type="transmembrane region" description="Helical" evidence="9">
    <location>
        <begin position="142"/>
        <end position="160"/>
    </location>
</feature>
<proteinExistence type="inferred from homology"/>